<gene>
    <name evidence="2" type="ORF">CWATWH0003_2511</name>
</gene>
<dbReference type="InterPro" id="IPR026374">
    <property type="entry name" value="Cyano_PEP"/>
</dbReference>
<dbReference type="PATRIC" id="fig|423471.3.peg.2364"/>
<accession>G5J4U5</accession>
<dbReference type="AlphaFoldDB" id="G5J4U5"/>
<evidence type="ECO:0000313" key="3">
    <source>
        <dbReference type="Proteomes" id="UP000003477"/>
    </source>
</evidence>
<dbReference type="Proteomes" id="UP000003477">
    <property type="component" value="Unassembled WGS sequence"/>
</dbReference>
<evidence type="ECO:0000256" key="1">
    <source>
        <dbReference type="SAM" id="SignalP"/>
    </source>
</evidence>
<keyword evidence="1" id="KW-0732">Signal</keyword>
<proteinExistence type="predicted"/>
<evidence type="ECO:0000313" key="2">
    <source>
        <dbReference type="EMBL" id="EHJ12801.1"/>
    </source>
</evidence>
<dbReference type="NCBIfam" id="TIGR04155">
    <property type="entry name" value="cyano_PEP"/>
    <property type="match status" value="1"/>
</dbReference>
<feature type="chain" id="PRO_5003479199" description="PEP-CTERM protein-sorting domain-containing protein" evidence="1">
    <location>
        <begin position="20"/>
        <end position="187"/>
    </location>
</feature>
<organism evidence="2 3">
    <name type="scientific">Crocosphaera watsonii WH 0003</name>
    <dbReference type="NCBI Taxonomy" id="423471"/>
    <lineage>
        <taxon>Bacteria</taxon>
        <taxon>Bacillati</taxon>
        <taxon>Cyanobacteriota</taxon>
        <taxon>Cyanophyceae</taxon>
        <taxon>Oscillatoriophycideae</taxon>
        <taxon>Chroococcales</taxon>
        <taxon>Aphanothecaceae</taxon>
        <taxon>Crocosphaera</taxon>
    </lineage>
</organism>
<feature type="signal peptide" evidence="1">
    <location>
        <begin position="1"/>
        <end position="19"/>
    </location>
</feature>
<protein>
    <recommendedName>
        <fullName evidence="4">PEP-CTERM protein-sorting domain-containing protein</fullName>
    </recommendedName>
</protein>
<reference evidence="2 3" key="1">
    <citation type="journal article" date="2011" name="Front. Microbiol.">
        <title>Two Strains of Crocosphaera watsonii with Highly Conserved Genomes are Distinguished by Strain-Specific Features.</title>
        <authorList>
            <person name="Bench S.R."/>
            <person name="Ilikchyan I.N."/>
            <person name="Tripp H.J."/>
            <person name="Zehr J.P."/>
        </authorList>
    </citation>
    <scope>NUCLEOTIDE SEQUENCE [LARGE SCALE GENOMIC DNA]</scope>
    <source>
        <strain evidence="2 3">WH 0003</strain>
    </source>
</reference>
<dbReference type="GeneID" id="88766177"/>
<sequence length="187" mass="19410">MIKKLSLSTALAVATVAMGAFTQAAEAALFNFSYTLENGDVFSGMLEGEVQGDNDTVFVSALTMPMFNGSPHPDIPFLVSLTTRFGGSSAPPTVSFSGTLMDFCANDEPNCTGDEGILFDTVVQFLGGPIVGTGVAAGFVSEPYNPANWSLTPKSVPEPLTILGAGAAIGFGTAFKRKLAQKEVKQG</sequence>
<dbReference type="RefSeq" id="WP_007308539.1">
    <property type="nucleotide sequence ID" value="NZ_AESD01000373.1"/>
</dbReference>
<comment type="caution">
    <text evidence="2">The sequence shown here is derived from an EMBL/GenBank/DDBJ whole genome shotgun (WGS) entry which is preliminary data.</text>
</comment>
<name>G5J4U5_CROWT</name>
<dbReference type="EMBL" id="AESD01000373">
    <property type="protein sequence ID" value="EHJ12801.1"/>
    <property type="molecule type" value="Genomic_DNA"/>
</dbReference>
<evidence type="ECO:0008006" key="4">
    <source>
        <dbReference type="Google" id="ProtNLM"/>
    </source>
</evidence>